<protein>
    <submittedName>
        <fullName evidence="1">Uncharacterized protein</fullName>
    </submittedName>
</protein>
<organism evidence="1 2">
    <name type="scientific">Rhodopirellula bahusiensis</name>
    <dbReference type="NCBI Taxonomy" id="2014065"/>
    <lineage>
        <taxon>Bacteria</taxon>
        <taxon>Pseudomonadati</taxon>
        <taxon>Planctomycetota</taxon>
        <taxon>Planctomycetia</taxon>
        <taxon>Pirellulales</taxon>
        <taxon>Pirellulaceae</taxon>
        <taxon>Rhodopirellula</taxon>
    </lineage>
</organism>
<dbReference type="Proteomes" id="UP000225740">
    <property type="component" value="Unassembled WGS sequence"/>
</dbReference>
<dbReference type="GeneID" id="90611209"/>
<dbReference type="EMBL" id="NIZW01000025">
    <property type="protein sequence ID" value="PHQ32568.1"/>
    <property type="molecule type" value="Genomic_DNA"/>
</dbReference>
<evidence type="ECO:0000313" key="2">
    <source>
        <dbReference type="Proteomes" id="UP000225740"/>
    </source>
</evidence>
<dbReference type="AlphaFoldDB" id="A0A2G1W0K2"/>
<evidence type="ECO:0000313" key="1">
    <source>
        <dbReference type="EMBL" id="PHQ32568.1"/>
    </source>
</evidence>
<dbReference type="PROSITE" id="PS51257">
    <property type="entry name" value="PROKAR_LIPOPROTEIN"/>
    <property type="match status" value="1"/>
</dbReference>
<comment type="caution">
    <text evidence="1">The sequence shown here is derived from an EMBL/GenBank/DDBJ whole genome shotgun (WGS) entry which is preliminary data.</text>
</comment>
<name>A0A2G1W0K2_9BACT</name>
<dbReference type="OrthoDB" id="271524at2"/>
<reference evidence="1 2" key="1">
    <citation type="submission" date="2017-06" db="EMBL/GenBank/DDBJ databases">
        <title>Description of Rhodopirellula bahusiensis sp. nov.</title>
        <authorList>
            <person name="Kizina J."/>
            <person name="Harder J."/>
        </authorList>
    </citation>
    <scope>NUCLEOTIDE SEQUENCE [LARGE SCALE GENOMIC DNA]</scope>
    <source>
        <strain evidence="1 2">SWK21</strain>
    </source>
</reference>
<gene>
    <name evidence="1" type="ORF">CEE69_25135</name>
</gene>
<dbReference type="RefSeq" id="WP_099263388.1">
    <property type="nucleotide sequence ID" value="NZ_NIZW01000025.1"/>
</dbReference>
<accession>A0A2G1W0K2</accession>
<keyword evidence="2" id="KW-1185">Reference proteome</keyword>
<sequence>MMKQLIGFVGAVTILACLAIWMPEYMEARESRGGHRVNVLSNQSGGTSDPEFIAFWESIHRDRLLEYVDRYNETGQVDLDSLSKCADFDAYSVYLRISKLESVKKFEYALRFTDSLLEFQDRLTR</sequence>
<proteinExistence type="predicted"/>